<evidence type="ECO:0000259" key="5">
    <source>
        <dbReference type="Pfam" id="PF13407"/>
    </source>
</evidence>
<dbReference type="Proteomes" id="UP000537592">
    <property type="component" value="Unassembled WGS sequence"/>
</dbReference>
<sequence>MKAIFSTFATLAFLAATPVQAGEFSVVFINPGNGTSFWGNVAGTMQAAANDLDIDLEIIHTADESTSRDRFSASKAAKDVASRDKKPDIAVIVNEQGQGPELLDTLNKAGIKTFFLASKLTDEQEAKTGKARKDIPNLIGSLTPDYEVAGYEMAQSLITAAKASGKDKDGISILALLGDTATPAATEREDGLKRAVAEEPSAKIVRAISVYWKRDTAKERVSAFLDREKADGIWAANDPIAFGAMDAAREKGLKPGTDISVVGLNWSTDAQKAVKAGEMTLTHGGHLFGGAWAMVLLYDYFNGKDFAAGDNPDVKYLMSAITSENVDEFLTKLGNEDWESIDFSKFSKVKAGVTDYTFSADAILAAIGN</sequence>
<evidence type="ECO:0000256" key="2">
    <source>
        <dbReference type="ARBA" id="ARBA00007639"/>
    </source>
</evidence>
<dbReference type="RefSeq" id="WP_183752168.1">
    <property type="nucleotide sequence ID" value="NZ_JACICC010000004.1"/>
</dbReference>
<organism evidence="6 7">
    <name type="scientific">Pseudochelatococcus contaminans</name>
    <dbReference type="NCBI Taxonomy" id="1538103"/>
    <lineage>
        <taxon>Bacteria</taxon>
        <taxon>Pseudomonadati</taxon>
        <taxon>Pseudomonadota</taxon>
        <taxon>Alphaproteobacteria</taxon>
        <taxon>Hyphomicrobiales</taxon>
        <taxon>Chelatococcaceae</taxon>
        <taxon>Pseudochelatococcus</taxon>
    </lineage>
</organism>
<evidence type="ECO:0000256" key="3">
    <source>
        <dbReference type="ARBA" id="ARBA00022729"/>
    </source>
</evidence>
<evidence type="ECO:0000313" key="6">
    <source>
        <dbReference type="EMBL" id="MBB3809726.1"/>
    </source>
</evidence>
<dbReference type="PANTHER" id="PTHR46847">
    <property type="entry name" value="D-ALLOSE-BINDING PERIPLASMIC PROTEIN-RELATED"/>
    <property type="match status" value="1"/>
</dbReference>
<dbReference type="CDD" id="cd06324">
    <property type="entry name" value="PBP1_ABC_sugar_binding-like"/>
    <property type="match status" value="1"/>
</dbReference>
<accession>A0A7W5Z401</accession>
<keyword evidence="6" id="KW-0813">Transport</keyword>
<dbReference type="AlphaFoldDB" id="A0A7W5Z401"/>
<dbReference type="GO" id="GO:0030246">
    <property type="term" value="F:carbohydrate binding"/>
    <property type="evidence" value="ECO:0007669"/>
    <property type="project" value="UniProtKB-ARBA"/>
</dbReference>
<evidence type="ECO:0000313" key="7">
    <source>
        <dbReference type="Proteomes" id="UP000537592"/>
    </source>
</evidence>
<dbReference type="InterPro" id="IPR028082">
    <property type="entry name" value="Peripla_BP_I"/>
</dbReference>
<dbReference type="SUPFAM" id="SSF53822">
    <property type="entry name" value="Periplasmic binding protein-like I"/>
    <property type="match status" value="1"/>
</dbReference>
<feature type="chain" id="PRO_5031178116" evidence="4">
    <location>
        <begin position="22"/>
        <end position="369"/>
    </location>
</feature>
<gene>
    <name evidence="6" type="ORF">FHS81_001814</name>
</gene>
<feature type="domain" description="Periplasmic binding protein" evidence="5">
    <location>
        <begin position="26"/>
        <end position="304"/>
    </location>
</feature>
<dbReference type="EMBL" id="JACICC010000004">
    <property type="protein sequence ID" value="MBB3809726.1"/>
    <property type="molecule type" value="Genomic_DNA"/>
</dbReference>
<comment type="subcellular location">
    <subcellularLocation>
        <location evidence="1">Cell envelope</location>
    </subcellularLocation>
</comment>
<keyword evidence="3 4" id="KW-0732">Signal</keyword>
<evidence type="ECO:0000256" key="1">
    <source>
        <dbReference type="ARBA" id="ARBA00004196"/>
    </source>
</evidence>
<keyword evidence="6" id="KW-0762">Sugar transport</keyword>
<dbReference type="Gene3D" id="3.40.50.2300">
    <property type="match status" value="2"/>
</dbReference>
<dbReference type="PANTHER" id="PTHR46847:SF2">
    <property type="entry name" value="ABC TRANSPORTER SUGAR-BINDING PROTEIN"/>
    <property type="match status" value="1"/>
</dbReference>
<proteinExistence type="inferred from homology"/>
<dbReference type="GO" id="GO:0030313">
    <property type="term" value="C:cell envelope"/>
    <property type="evidence" value="ECO:0007669"/>
    <property type="project" value="UniProtKB-SubCell"/>
</dbReference>
<comment type="similarity">
    <text evidence="2">Belongs to the bacterial solute-binding protein 2 family.</text>
</comment>
<name>A0A7W5Z401_9HYPH</name>
<keyword evidence="7" id="KW-1185">Reference proteome</keyword>
<dbReference type="Pfam" id="PF13407">
    <property type="entry name" value="Peripla_BP_4"/>
    <property type="match status" value="1"/>
</dbReference>
<comment type="caution">
    <text evidence="6">The sequence shown here is derived from an EMBL/GenBank/DDBJ whole genome shotgun (WGS) entry which is preliminary data.</text>
</comment>
<protein>
    <submittedName>
        <fullName evidence="6">ABC-type sugar transport system substrate-binding protein</fullName>
    </submittedName>
</protein>
<reference evidence="6 7" key="1">
    <citation type="submission" date="2020-08" db="EMBL/GenBank/DDBJ databases">
        <title>Genomic Encyclopedia of Type Strains, Phase IV (KMG-IV): sequencing the most valuable type-strain genomes for metagenomic binning, comparative biology and taxonomic classification.</title>
        <authorList>
            <person name="Goeker M."/>
        </authorList>
    </citation>
    <scope>NUCLEOTIDE SEQUENCE [LARGE SCALE GENOMIC DNA]</scope>
    <source>
        <strain evidence="6 7">DSM 28760</strain>
    </source>
</reference>
<dbReference type="InterPro" id="IPR025997">
    <property type="entry name" value="SBP_2_dom"/>
</dbReference>
<evidence type="ECO:0000256" key="4">
    <source>
        <dbReference type="SAM" id="SignalP"/>
    </source>
</evidence>
<feature type="signal peptide" evidence="4">
    <location>
        <begin position="1"/>
        <end position="21"/>
    </location>
</feature>